<dbReference type="Proteomes" id="UP000215355">
    <property type="component" value="Chromosome 1"/>
</dbReference>
<gene>
    <name evidence="1" type="ORF">SAMEA4412673_02269</name>
</gene>
<sequence>MAKFPVNYFQYIAVLVCSDNEHRSYLIKYFCEMNANGIRDIIHYIGPESGLLACPDILDFIEVHGIGIISRFLLPWFRP</sequence>
<reference evidence="1 2" key="1">
    <citation type="submission" date="2017-06" db="EMBL/GenBank/DDBJ databases">
        <authorList>
            <consortium name="Pathogen Informatics"/>
        </authorList>
    </citation>
    <scope>NUCLEOTIDE SEQUENCE [LARGE SCALE GENOMIC DNA]</scope>
    <source>
        <strain evidence="1 2">NCTC12149</strain>
    </source>
</reference>
<protein>
    <submittedName>
        <fullName evidence="1">Uncharacterized protein</fullName>
    </submittedName>
</protein>
<dbReference type="AlphaFoldDB" id="A0AAJ4XC78"/>
<dbReference type="EMBL" id="LT906468">
    <property type="protein sequence ID" value="SNV51091.1"/>
    <property type="molecule type" value="Genomic_DNA"/>
</dbReference>
<evidence type="ECO:0000313" key="1">
    <source>
        <dbReference type="EMBL" id="SNV51091.1"/>
    </source>
</evidence>
<organism evidence="1 2">
    <name type="scientific">Sphingobacterium mizutaii</name>
    <dbReference type="NCBI Taxonomy" id="1010"/>
    <lineage>
        <taxon>Bacteria</taxon>
        <taxon>Pseudomonadati</taxon>
        <taxon>Bacteroidota</taxon>
        <taxon>Sphingobacteriia</taxon>
        <taxon>Sphingobacteriales</taxon>
        <taxon>Sphingobacteriaceae</taxon>
        <taxon>Sphingobacterium</taxon>
    </lineage>
</organism>
<proteinExistence type="predicted"/>
<dbReference type="KEGG" id="smiz:4412673_02269"/>
<evidence type="ECO:0000313" key="2">
    <source>
        <dbReference type="Proteomes" id="UP000215355"/>
    </source>
</evidence>
<name>A0AAJ4XC78_9SPHI</name>
<accession>A0AAJ4XC78</accession>